<dbReference type="InterPro" id="IPR055211">
    <property type="entry name" value="KH_PNO1_2nd"/>
</dbReference>
<dbReference type="STRING" id="45882.A0A0V1D170"/>
<sequence>MVKYGKNNTTKSTVSSIGQVLKSGQADDTLRKALKEFSKQSQLFQSKESSSEYEPQNVSNPKTEKLRLFILEKEKRHEELSKKFETLEKETEILRRQLFEIQRENECPDEKLNEDSKDQLKLKGFEILMREMEKNFCISGRMREAVLRTVTNDGNGIGKATSSYPTLHCLEKLSRKEQELVTLRKERKRLALYSRNLERNFAFREGHFENTISEFLVQDMEPMEEVSSGNREKRKKKRLNKKLKTDEYRRVSVPAHRFNPLKENWPKIYTPIVEHLKLQIRFNIRKRDVEIRRSPETEDLNNLQKAADFVKAFVLGFGVEDAMALVRLDDLFVESFEINDVKPLKGDHLSRAIGRLVGKDGRTKFTIENVTKTRIVVADSKIHILGSYQNIRFARNAICSLILGRPPSKVYGSLRSIASRSLERF</sequence>
<dbReference type="CDD" id="cd22392">
    <property type="entry name" value="KH-I_PNO1_rpt2"/>
    <property type="match status" value="1"/>
</dbReference>
<evidence type="ECO:0000313" key="10">
    <source>
        <dbReference type="Proteomes" id="UP000054653"/>
    </source>
</evidence>
<evidence type="ECO:0000256" key="6">
    <source>
        <dbReference type="SAM" id="Coils"/>
    </source>
</evidence>
<feature type="domain" description="K Homology" evidence="8">
    <location>
        <begin position="330"/>
        <end position="403"/>
    </location>
</feature>
<dbReference type="AlphaFoldDB" id="A0A0V1D170"/>
<dbReference type="OrthoDB" id="1932641at2759"/>
<comment type="caution">
    <text evidence="9">The sequence shown here is derived from an EMBL/GenBank/DDBJ whole genome shotgun (WGS) entry which is preliminary data.</text>
</comment>
<dbReference type="InterPro" id="IPR004087">
    <property type="entry name" value="KH_dom"/>
</dbReference>
<dbReference type="FunFam" id="3.30.1370.10:FF:000009">
    <property type="entry name" value="RNA-binding protein PNO1"/>
    <property type="match status" value="1"/>
</dbReference>
<accession>A0A0V1D170</accession>
<evidence type="ECO:0000256" key="2">
    <source>
        <dbReference type="ARBA" id="ARBA00007515"/>
    </source>
</evidence>
<dbReference type="FunFam" id="3.30.1370.10:FF:000048">
    <property type="entry name" value="RNA-binding protein PNO1 isoform X2"/>
    <property type="match status" value="1"/>
</dbReference>
<evidence type="ECO:0000256" key="7">
    <source>
        <dbReference type="SAM" id="MobiDB-lite"/>
    </source>
</evidence>
<dbReference type="EMBL" id="JYDI01000058">
    <property type="protein sequence ID" value="KRY55204.1"/>
    <property type="molecule type" value="Genomic_DNA"/>
</dbReference>
<organism evidence="9 10">
    <name type="scientific">Trichinella britovi</name>
    <name type="common">Parasitic roundworm</name>
    <dbReference type="NCBI Taxonomy" id="45882"/>
    <lineage>
        <taxon>Eukaryota</taxon>
        <taxon>Metazoa</taxon>
        <taxon>Ecdysozoa</taxon>
        <taxon>Nematoda</taxon>
        <taxon>Enoplea</taxon>
        <taxon>Dorylaimia</taxon>
        <taxon>Trichinellida</taxon>
        <taxon>Trichinellidae</taxon>
        <taxon>Trichinella</taxon>
    </lineage>
</organism>
<dbReference type="GO" id="GO:0005730">
    <property type="term" value="C:nucleolus"/>
    <property type="evidence" value="ECO:0007669"/>
    <property type="project" value="UniProtKB-SubCell"/>
</dbReference>
<evidence type="ECO:0000256" key="3">
    <source>
        <dbReference type="ARBA" id="ARBA00022884"/>
    </source>
</evidence>
<dbReference type="InterPro" id="IPR036612">
    <property type="entry name" value="KH_dom_type_1_sf"/>
</dbReference>
<dbReference type="SUPFAM" id="SSF54791">
    <property type="entry name" value="Eukaryotic type KH-domain (KH-domain type I)"/>
    <property type="match status" value="1"/>
</dbReference>
<comment type="subcellular location">
    <subcellularLocation>
        <location evidence="1">Nucleus</location>
        <location evidence="1">Nucleolus</location>
    </subcellularLocation>
</comment>
<dbReference type="OMA" id="NPLKENW"/>
<keyword evidence="10" id="KW-1185">Reference proteome</keyword>
<dbReference type="CDD" id="cd22391">
    <property type="entry name" value="KH-I_PNO1_rpt1"/>
    <property type="match status" value="1"/>
</dbReference>
<dbReference type="InterPro" id="IPR055212">
    <property type="entry name" value="KH-I_PNO1_first"/>
</dbReference>
<protein>
    <recommendedName>
        <fullName evidence="5">RNA-binding protein pno-1</fullName>
    </recommendedName>
</protein>
<feature type="coiled-coil region" evidence="6">
    <location>
        <begin position="70"/>
        <end position="104"/>
    </location>
</feature>
<keyword evidence="4" id="KW-0539">Nucleus</keyword>
<keyword evidence="6" id="KW-0175">Coiled coil</keyword>
<dbReference type="GO" id="GO:0003723">
    <property type="term" value="F:RNA binding"/>
    <property type="evidence" value="ECO:0007669"/>
    <property type="project" value="UniProtKB-KW"/>
</dbReference>
<keyword evidence="3" id="KW-0694">RNA-binding</keyword>
<dbReference type="SMART" id="SM00322">
    <property type="entry name" value="KH"/>
    <property type="match status" value="1"/>
</dbReference>
<dbReference type="PANTHER" id="PTHR12826">
    <property type="entry name" value="RIBONUCLEASE Y"/>
    <property type="match status" value="1"/>
</dbReference>
<dbReference type="PANTHER" id="PTHR12826:SF13">
    <property type="entry name" value="RNA-BINDING PROTEIN PNO1"/>
    <property type="match status" value="1"/>
</dbReference>
<name>A0A0V1D170_TRIBR</name>
<evidence type="ECO:0000259" key="8">
    <source>
        <dbReference type="SMART" id="SM00322"/>
    </source>
</evidence>
<evidence type="ECO:0000256" key="1">
    <source>
        <dbReference type="ARBA" id="ARBA00004604"/>
    </source>
</evidence>
<dbReference type="Gene3D" id="3.30.1370.10">
    <property type="entry name" value="K Homology domain, type 1"/>
    <property type="match status" value="2"/>
</dbReference>
<dbReference type="Pfam" id="PF22891">
    <property type="entry name" value="KH_PNO1_2nd"/>
    <property type="match status" value="1"/>
</dbReference>
<proteinExistence type="inferred from homology"/>
<feature type="region of interest" description="Disordered" evidence="7">
    <location>
        <begin position="40"/>
        <end position="60"/>
    </location>
</feature>
<evidence type="ECO:0000256" key="4">
    <source>
        <dbReference type="ARBA" id="ARBA00023242"/>
    </source>
</evidence>
<comment type="similarity">
    <text evidence="2">Belongs to the PNO1 family.</text>
</comment>
<evidence type="ECO:0000256" key="5">
    <source>
        <dbReference type="ARBA" id="ARBA00073789"/>
    </source>
</evidence>
<reference evidence="9 10" key="1">
    <citation type="submission" date="2015-01" db="EMBL/GenBank/DDBJ databases">
        <title>Evolution of Trichinella species and genotypes.</title>
        <authorList>
            <person name="Korhonen P.K."/>
            <person name="Edoardo P."/>
            <person name="Giuseppe L.R."/>
            <person name="Gasser R.B."/>
        </authorList>
    </citation>
    <scope>NUCLEOTIDE SEQUENCE [LARGE SCALE GENOMIC DNA]</scope>
    <source>
        <strain evidence="9">ISS120</strain>
    </source>
</reference>
<evidence type="ECO:0000313" key="9">
    <source>
        <dbReference type="EMBL" id="KRY55204.1"/>
    </source>
</evidence>
<gene>
    <name evidence="9" type="primary">pno1</name>
    <name evidence="9" type="ORF">T03_5683</name>
</gene>
<dbReference type="Proteomes" id="UP000054653">
    <property type="component" value="Unassembled WGS sequence"/>
</dbReference>